<dbReference type="RefSeq" id="WP_345240083.1">
    <property type="nucleotide sequence ID" value="NZ_BAABHD010000005.1"/>
</dbReference>
<dbReference type="Pfam" id="PF00293">
    <property type="entry name" value="NUDIX"/>
    <property type="match status" value="1"/>
</dbReference>
<reference evidence="10" key="1">
    <citation type="journal article" date="2019" name="Int. J. Syst. Evol. Microbiol.">
        <title>The Global Catalogue of Microorganisms (GCM) 10K type strain sequencing project: providing services to taxonomists for standard genome sequencing and annotation.</title>
        <authorList>
            <consortium name="The Broad Institute Genomics Platform"/>
            <consortium name="The Broad Institute Genome Sequencing Center for Infectious Disease"/>
            <person name="Wu L."/>
            <person name="Ma J."/>
        </authorList>
    </citation>
    <scope>NUCLEOTIDE SEQUENCE [LARGE SCALE GENOMIC DNA]</scope>
    <source>
        <strain evidence="10">JCM 17927</strain>
    </source>
</reference>
<name>A0ABP8MAX0_9BACT</name>
<evidence type="ECO:0000256" key="7">
    <source>
        <dbReference type="ARBA" id="ARBA00032272"/>
    </source>
</evidence>
<dbReference type="PANTHER" id="PTHR11839:SF18">
    <property type="entry name" value="NUDIX HYDROLASE DOMAIN-CONTAINING PROTEIN"/>
    <property type="match status" value="1"/>
</dbReference>
<keyword evidence="10" id="KW-1185">Reference proteome</keyword>
<comment type="caution">
    <text evidence="9">The sequence shown here is derived from an EMBL/GenBank/DDBJ whole genome shotgun (WGS) entry which is preliminary data.</text>
</comment>
<protein>
    <recommendedName>
        <fullName evidence="4">GDP-mannose pyrophosphatase</fullName>
    </recommendedName>
    <alternativeName>
        <fullName evidence="6">GDP-mannose hydrolase</fullName>
    </alternativeName>
    <alternativeName>
        <fullName evidence="7">GDPMK</fullName>
    </alternativeName>
</protein>
<evidence type="ECO:0000256" key="1">
    <source>
        <dbReference type="ARBA" id="ARBA00000847"/>
    </source>
</evidence>
<dbReference type="PANTHER" id="PTHR11839">
    <property type="entry name" value="UDP/ADP-SUGAR PYROPHOSPHATASE"/>
    <property type="match status" value="1"/>
</dbReference>
<feature type="domain" description="Nudix hydrolase" evidence="8">
    <location>
        <begin position="68"/>
        <end position="213"/>
    </location>
</feature>
<evidence type="ECO:0000256" key="6">
    <source>
        <dbReference type="ARBA" id="ARBA00032162"/>
    </source>
</evidence>
<dbReference type="PROSITE" id="PS51462">
    <property type="entry name" value="NUDIX"/>
    <property type="match status" value="1"/>
</dbReference>
<evidence type="ECO:0000259" key="8">
    <source>
        <dbReference type="PROSITE" id="PS51462"/>
    </source>
</evidence>
<evidence type="ECO:0000256" key="3">
    <source>
        <dbReference type="ARBA" id="ARBA00007275"/>
    </source>
</evidence>
<dbReference type="InterPro" id="IPR015797">
    <property type="entry name" value="NUDIX_hydrolase-like_dom_sf"/>
</dbReference>
<evidence type="ECO:0000313" key="10">
    <source>
        <dbReference type="Proteomes" id="UP001501175"/>
    </source>
</evidence>
<sequence>MAQKQALEEAEKYKNWRQKLETNQVKIRSVDEKYTKRTQDGKVLYALVEVEAETPEGTKLPPVCMLKGHAVSMLVVLIDEETEEKSVLLVRQRRICDGSETYEHPAGMIDEGEEPIEVAARELKEETGLVVTTGELRELFPKGLYSATSTSDEALFFFYTERRMSAREIQALHNRPTGEESENEHTHLYVTSFPEAQRLVSNLHGVLGHLLYLKIVQDYKTLEQV</sequence>
<dbReference type="InterPro" id="IPR020084">
    <property type="entry name" value="NUDIX_hydrolase_CS"/>
</dbReference>
<dbReference type="PROSITE" id="PS00893">
    <property type="entry name" value="NUDIX_BOX"/>
    <property type="match status" value="1"/>
</dbReference>
<comment type="similarity">
    <text evidence="3">Belongs to the Nudix hydrolase family. NudK subfamily.</text>
</comment>
<accession>A0ABP8MAX0</accession>
<evidence type="ECO:0000256" key="5">
    <source>
        <dbReference type="ARBA" id="ARBA00022801"/>
    </source>
</evidence>
<proteinExistence type="inferred from homology"/>
<evidence type="ECO:0000256" key="4">
    <source>
        <dbReference type="ARBA" id="ARBA00016377"/>
    </source>
</evidence>
<dbReference type="Gene3D" id="3.90.79.10">
    <property type="entry name" value="Nucleoside Triphosphate Pyrophosphohydrolase"/>
    <property type="match status" value="1"/>
</dbReference>
<organism evidence="9 10">
    <name type="scientific">Nibrella saemangeumensis</name>
    <dbReference type="NCBI Taxonomy" id="1084526"/>
    <lineage>
        <taxon>Bacteria</taxon>
        <taxon>Pseudomonadati</taxon>
        <taxon>Bacteroidota</taxon>
        <taxon>Cytophagia</taxon>
        <taxon>Cytophagales</taxon>
        <taxon>Spirosomataceae</taxon>
        <taxon>Nibrella</taxon>
    </lineage>
</organism>
<gene>
    <name evidence="9" type="ORF">GCM10023189_04080</name>
</gene>
<evidence type="ECO:0000313" key="9">
    <source>
        <dbReference type="EMBL" id="GAA4447576.1"/>
    </source>
</evidence>
<evidence type="ECO:0000256" key="2">
    <source>
        <dbReference type="ARBA" id="ARBA00001946"/>
    </source>
</evidence>
<keyword evidence="5" id="KW-0378">Hydrolase</keyword>
<dbReference type="InterPro" id="IPR000086">
    <property type="entry name" value="NUDIX_hydrolase_dom"/>
</dbReference>
<dbReference type="SUPFAM" id="SSF55811">
    <property type="entry name" value="Nudix"/>
    <property type="match status" value="1"/>
</dbReference>
<dbReference type="CDD" id="cd03424">
    <property type="entry name" value="NUDIX_ADPRase_Nudt5_UGPPase_Nudt14"/>
    <property type="match status" value="1"/>
</dbReference>
<comment type="cofactor">
    <cofactor evidence="2">
        <name>Mg(2+)</name>
        <dbReference type="ChEBI" id="CHEBI:18420"/>
    </cofactor>
</comment>
<dbReference type="EMBL" id="BAABHD010000005">
    <property type="protein sequence ID" value="GAA4447576.1"/>
    <property type="molecule type" value="Genomic_DNA"/>
</dbReference>
<dbReference type="Proteomes" id="UP001501175">
    <property type="component" value="Unassembled WGS sequence"/>
</dbReference>
<comment type="catalytic activity">
    <reaction evidence="1">
        <text>GDP-alpha-D-mannose + H2O = alpha-D-mannose 1-phosphate + GMP + 2 H(+)</text>
        <dbReference type="Rhea" id="RHEA:27978"/>
        <dbReference type="ChEBI" id="CHEBI:15377"/>
        <dbReference type="ChEBI" id="CHEBI:15378"/>
        <dbReference type="ChEBI" id="CHEBI:57527"/>
        <dbReference type="ChEBI" id="CHEBI:58115"/>
        <dbReference type="ChEBI" id="CHEBI:58409"/>
    </reaction>
</comment>